<evidence type="ECO:0000313" key="2">
    <source>
        <dbReference type="EMBL" id="BCY28739.1"/>
    </source>
</evidence>
<dbReference type="EMBL" id="AP024749">
    <property type="protein sequence ID" value="BCY28739.1"/>
    <property type="molecule type" value="Genomic_DNA"/>
</dbReference>
<dbReference type="RefSeq" id="WP_221257850.1">
    <property type="nucleotide sequence ID" value="NZ_AP024749.1"/>
</dbReference>
<dbReference type="SUPFAM" id="SSF50156">
    <property type="entry name" value="PDZ domain-like"/>
    <property type="match status" value="1"/>
</dbReference>
<evidence type="ECO:0000313" key="3">
    <source>
        <dbReference type="Proteomes" id="UP000825258"/>
    </source>
</evidence>
<gene>
    <name evidence="2" type="ORF">KK2020170_16070</name>
</gene>
<sequence>MITILHIRVLFFLFWVTLSFSQLNWNSNKDKIVIPFELTDNLIIVDVVINEVDLKMILDTGSERNLLFSFPENDSIEFYSPKLIKVKGLGYGESLEAVISSDNKFTIKNESLVDSNFEILLITNQNIGLINKLGVPINGIIGSSFFKDYLLEIKYSSKKIVIYKKRTSKINKRYKSKKIDLIQYKPYINLKISNNSKVSEFNLLFDTGLSDGLWLFENDTIESSNKFFNDVLGKGLGGDINGKKSRVEELYIDTFNLKDALVSYPDSISVKSLELFKNRNGSLGGEIIKRFDWFLDYQNSLFFYKKNSNFNDPFNYNMSGIEVQHDGVEWVKEVKRTNESSVYNNVDALEYVYNNSDLKNAHSFKLKNIYNIYSVRENSPAYLAGVREGDKIVSINNKNAYSFTLQKINDLFQSEEGKKIKLEVEREGEILEFEFYLEKIL</sequence>
<dbReference type="Gene3D" id="2.30.42.10">
    <property type="match status" value="1"/>
</dbReference>
<dbReference type="InterPro" id="IPR041489">
    <property type="entry name" value="PDZ_6"/>
</dbReference>
<dbReference type="Pfam" id="PF17820">
    <property type="entry name" value="PDZ_6"/>
    <property type="match status" value="1"/>
</dbReference>
<keyword evidence="3" id="KW-1185">Reference proteome</keyword>
<proteinExistence type="predicted"/>
<dbReference type="Proteomes" id="UP000825258">
    <property type="component" value="Chromosome"/>
</dbReference>
<reference evidence="2 3" key="1">
    <citation type="submission" date="2021-06" db="EMBL/GenBank/DDBJ databases">
        <title>Whole genome sequences of Flavobacterium sp. KK2020170 and assembly.</title>
        <authorList>
            <person name="Kitahara K."/>
            <person name="Miyoshi S."/>
            <person name="Uesaka K."/>
        </authorList>
    </citation>
    <scope>NUCLEOTIDE SEQUENCE [LARGE SCALE GENOMIC DNA]</scope>
    <source>
        <strain evidence="2 3">KK2020170</strain>
    </source>
</reference>
<dbReference type="InterPro" id="IPR001478">
    <property type="entry name" value="PDZ"/>
</dbReference>
<evidence type="ECO:0000259" key="1">
    <source>
        <dbReference type="SMART" id="SM00228"/>
    </source>
</evidence>
<dbReference type="SMART" id="SM00228">
    <property type="entry name" value="PDZ"/>
    <property type="match status" value="1"/>
</dbReference>
<accession>A0ABN6HWC3</accession>
<dbReference type="InterPro" id="IPR036034">
    <property type="entry name" value="PDZ_sf"/>
</dbReference>
<dbReference type="InterPro" id="IPR021109">
    <property type="entry name" value="Peptidase_aspartic_dom_sf"/>
</dbReference>
<protein>
    <recommendedName>
        <fullName evidence="1">PDZ domain-containing protein</fullName>
    </recommendedName>
</protein>
<organism evidence="2 3">
    <name type="scientific">Flavobacterium okayamense</name>
    <dbReference type="NCBI Taxonomy" id="2830782"/>
    <lineage>
        <taxon>Bacteria</taxon>
        <taxon>Pseudomonadati</taxon>
        <taxon>Bacteroidota</taxon>
        <taxon>Flavobacteriia</taxon>
        <taxon>Flavobacteriales</taxon>
        <taxon>Flavobacteriaceae</taxon>
        <taxon>Flavobacterium</taxon>
    </lineage>
</organism>
<dbReference type="Gene3D" id="2.40.70.10">
    <property type="entry name" value="Acid Proteases"/>
    <property type="match status" value="1"/>
</dbReference>
<feature type="domain" description="PDZ" evidence="1">
    <location>
        <begin position="360"/>
        <end position="428"/>
    </location>
</feature>
<name>A0ABN6HWC3_9FLAO</name>